<dbReference type="Pfam" id="PF05920">
    <property type="entry name" value="Homeobox_KN"/>
    <property type="match status" value="1"/>
</dbReference>
<evidence type="ECO:0000259" key="5">
    <source>
        <dbReference type="PROSITE" id="PS50071"/>
    </source>
</evidence>
<evidence type="ECO:0000256" key="4">
    <source>
        <dbReference type="PROSITE-ProRule" id="PRU00108"/>
    </source>
</evidence>
<dbReference type="CDD" id="cd00086">
    <property type="entry name" value="homeodomain"/>
    <property type="match status" value="1"/>
</dbReference>
<dbReference type="PANTHER" id="PTHR11850">
    <property type="entry name" value="HOMEOBOX PROTEIN TRANSCRIPTION FACTORS"/>
    <property type="match status" value="1"/>
</dbReference>
<dbReference type="InterPro" id="IPR008422">
    <property type="entry name" value="KN_HD"/>
</dbReference>
<dbReference type="EMBL" id="JAOPGA020001611">
    <property type="protein sequence ID" value="KAL0489879.1"/>
    <property type="molecule type" value="Genomic_DNA"/>
</dbReference>
<dbReference type="InterPro" id="IPR009057">
    <property type="entry name" value="Homeodomain-like_sf"/>
</dbReference>
<sequence>MTSSHPYNHIPQQCEEFRLPGIHTLLNYCSDDFFYNQPPVLPYISDCVRQTSGIKRQREEYIYDSLLSPYSNEIHWEASDNCSPHAKRKRTQSDLFEFHSPVSRDKMTKDKELIQRITPETIQKVVLTKLWEDTKVQKSRKRNTHFLSSDAVNILREWFQDNIEHPYPTSSDKEELSRKTGLTYLQVSNWFTNSRKRLWVPKLKKQSEQESN</sequence>
<evidence type="ECO:0000313" key="6">
    <source>
        <dbReference type="EMBL" id="KAL0489879.1"/>
    </source>
</evidence>
<keyword evidence="3 4" id="KW-0539">Nucleus</keyword>
<organism evidence="6 7">
    <name type="scientific">Acrasis kona</name>
    <dbReference type="NCBI Taxonomy" id="1008807"/>
    <lineage>
        <taxon>Eukaryota</taxon>
        <taxon>Discoba</taxon>
        <taxon>Heterolobosea</taxon>
        <taxon>Tetramitia</taxon>
        <taxon>Eutetramitia</taxon>
        <taxon>Acrasidae</taxon>
        <taxon>Acrasis</taxon>
    </lineage>
</organism>
<dbReference type="SUPFAM" id="SSF46689">
    <property type="entry name" value="Homeodomain-like"/>
    <property type="match status" value="1"/>
</dbReference>
<feature type="DNA-binding region" description="Homeobox" evidence="4">
    <location>
        <begin position="140"/>
        <end position="202"/>
    </location>
</feature>
<gene>
    <name evidence="6" type="ORF">AKO1_006023</name>
</gene>
<feature type="domain" description="Homeobox" evidence="5">
    <location>
        <begin position="138"/>
        <end position="201"/>
    </location>
</feature>
<keyword evidence="2 4" id="KW-0371">Homeobox</keyword>
<dbReference type="InterPro" id="IPR001356">
    <property type="entry name" value="HD"/>
</dbReference>
<dbReference type="PROSITE" id="PS50071">
    <property type="entry name" value="HOMEOBOX_2"/>
    <property type="match status" value="1"/>
</dbReference>
<proteinExistence type="predicted"/>
<evidence type="ECO:0000256" key="2">
    <source>
        <dbReference type="ARBA" id="ARBA00023155"/>
    </source>
</evidence>
<dbReference type="Gene3D" id="1.10.10.60">
    <property type="entry name" value="Homeodomain-like"/>
    <property type="match status" value="1"/>
</dbReference>
<reference evidence="6 7" key="1">
    <citation type="submission" date="2024-03" db="EMBL/GenBank/DDBJ databases">
        <title>The Acrasis kona genome and developmental transcriptomes reveal deep origins of eukaryotic multicellular pathways.</title>
        <authorList>
            <person name="Sheikh S."/>
            <person name="Fu C.-J."/>
            <person name="Brown M.W."/>
            <person name="Baldauf S.L."/>
        </authorList>
    </citation>
    <scope>NUCLEOTIDE SEQUENCE [LARGE SCALE GENOMIC DNA]</scope>
    <source>
        <strain evidence="6 7">ATCC MYA-3509</strain>
    </source>
</reference>
<dbReference type="GO" id="GO:0006355">
    <property type="term" value="P:regulation of DNA-templated transcription"/>
    <property type="evidence" value="ECO:0007669"/>
    <property type="project" value="InterPro"/>
</dbReference>
<accession>A0AAW2ZKF8</accession>
<dbReference type="SMART" id="SM00389">
    <property type="entry name" value="HOX"/>
    <property type="match status" value="1"/>
</dbReference>
<name>A0AAW2ZKF8_9EUKA</name>
<evidence type="ECO:0000256" key="1">
    <source>
        <dbReference type="ARBA" id="ARBA00023125"/>
    </source>
</evidence>
<dbReference type="InterPro" id="IPR050224">
    <property type="entry name" value="TALE_homeobox"/>
</dbReference>
<keyword evidence="7" id="KW-1185">Reference proteome</keyword>
<comment type="subcellular location">
    <subcellularLocation>
        <location evidence="4">Nucleus</location>
    </subcellularLocation>
</comment>
<evidence type="ECO:0000313" key="7">
    <source>
        <dbReference type="Proteomes" id="UP001431209"/>
    </source>
</evidence>
<evidence type="ECO:0000256" key="3">
    <source>
        <dbReference type="ARBA" id="ARBA00023242"/>
    </source>
</evidence>
<protein>
    <recommendedName>
        <fullName evidence="5">Homeobox domain-containing protein</fullName>
    </recommendedName>
</protein>
<dbReference type="AlphaFoldDB" id="A0AAW2ZKF8"/>
<dbReference type="GO" id="GO:0003677">
    <property type="term" value="F:DNA binding"/>
    <property type="evidence" value="ECO:0007669"/>
    <property type="project" value="UniProtKB-UniRule"/>
</dbReference>
<comment type="caution">
    <text evidence="6">The sequence shown here is derived from an EMBL/GenBank/DDBJ whole genome shotgun (WGS) entry which is preliminary data.</text>
</comment>
<dbReference type="GO" id="GO:0005634">
    <property type="term" value="C:nucleus"/>
    <property type="evidence" value="ECO:0007669"/>
    <property type="project" value="UniProtKB-SubCell"/>
</dbReference>
<dbReference type="Proteomes" id="UP001431209">
    <property type="component" value="Unassembled WGS sequence"/>
</dbReference>
<keyword evidence="1 4" id="KW-0238">DNA-binding</keyword>